<dbReference type="RefSeq" id="WP_394829508.1">
    <property type="nucleotide sequence ID" value="NZ_CP089984.1"/>
</dbReference>
<evidence type="ECO:0000313" key="2">
    <source>
        <dbReference type="Proteomes" id="UP001370348"/>
    </source>
</evidence>
<gene>
    <name evidence="1" type="ORF">LZC94_22130</name>
</gene>
<organism evidence="1 2">
    <name type="scientific">Pendulispora albinea</name>
    <dbReference type="NCBI Taxonomy" id="2741071"/>
    <lineage>
        <taxon>Bacteria</taxon>
        <taxon>Pseudomonadati</taxon>
        <taxon>Myxococcota</taxon>
        <taxon>Myxococcia</taxon>
        <taxon>Myxococcales</taxon>
        <taxon>Sorangiineae</taxon>
        <taxon>Pendulisporaceae</taxon>
        <taxon>Pendulispora</taxon>
    </lineage>
</organism>
<proteinExistence type="predicted"/>
<accession>A0ABZ2MBL7</accession>
<evidence type="ECO:0008006" key="3">
    <source>
        <dbReference type="Google" id="ProtNLM"/>
    </source>
</evidence>
<protein>
    <recommendedName>
        <fullName evidence="3">STAS/SEC14 domain-containing protein</fullName>
    </recommendedName>
</protein>
<keyword evidence="2" id="KW-1185">Reference proteome</keyword>
<dbReference type="Proteomes" id="UP001370348">
    <property type="component" value="Chromosome"/>
</dbReference>
<evidence type="ECO:0000313" key="1">
    <source>
        <dbReference type="EMBL" id="WXB19909.1"/>
    </source>
</evidence>
<name>A0ABZ2MBL7_9BACT</name>
<dbReference type="EMBL" id="CP089984">
    <property type="protein sequence ID" value="WXB19909.1"/>
    <property type="molecule type" value="Genomic_DNA"/>
</dbReference>
<reference evidence="1 2" key="1">
    <citation type="submission" date="2021-12" db="EMBL/GenBank/DDBJ databases">
        <title>Discovery of the Pendulisporaceae a myxobacterial family with distinct sporulation behavior and unique specialized metabolism.</title>
        <authorList>
            <person name="Garcia R."/>
            <person name="Popoff A."/>
            <person name="Bader C.D."/>
            <person name="Loehr J."/>
            <person name="Walesch S."/>
            <person name="Walt C."/>
            <person name="Boldt J."/>
            <person name="Bunk B."/>
            <person name="Haeckl F.J.F.P.J."/>
            <person name="Gunesch A.P."/>
            <person name="Birkelbach J."/>
            <person name="Nuebel U."/>
            <person name="Pietschmann T."/>
            <person name="Bach T."/>
            <person name="Mueller R."/>
        </authorList>
    </citation>
    <scope>NUCLEOTIDE SEQUENCE [LARGE SCALE GENOMIC DNA]</scope>
    <source>
        <strain evidence="1 2">MSr11954</strain>
    </source>
</reference>
<sequence length="152" mass="17067">MYSVKNRVGRLVEAWVATPVSLEDANRIFIDARTCVSSVAANGYKVVVVADMTQVSLFPPEISDKLLQIMRGDTPHLERGGYWIGEALPMFSLQIQRMIREAGSTQRRIFTRRATMETWLADILAPHERRRLTDFLDGREKELAALSTGGTG</sequence>